<dbReference type="HOGENOM" id="CLU_006344_2_1_1"/>
<reference evidence="2" key="2">
    <citation type="submission" date="2015-01" db="EMBL/GenBank/DDBJ databases">
        <title>Evolutionary Origins and Diversification of the Mycorrhizal Mutualists.</title>
        <authorList>
            <consortium name="DOE Joint Genome Institute"/>
            <consortium name="Mycorrhizal Genomics Consortium"/>
            <person name="Kohler A."/>
            <person name="Kuo A."/>
            <person name="Nagy L.G."/>
            <person name="Floudas D."/>
            <person name="Copeland A."/>
            <person name="Barry K.W."/>
            <person name="Cichocki N."/>
            <person name="Veneault-Fourrey C."/>
            <person name="LaButti K."/>
            <person name="Lindquist E.A."/>
            <person name="Lipzen A."/>
            <person name="Lundell T."/>
            <person name="Morin E."/>
            <person name="Murat C."/>
            <person name="Riley R."/>
            <person name="Ohm R."/>
            <person name="Sun H."/>
            <person name="Tunlid A."/>
            <person name="Henrissat B."/>
            <person name="Grigoriev I.V."/>
            <person name="Hibbett D.S."/>
            <person name="Martin F."/>
        </authorList>
    </citation>
    <scope>NUCLEOTIDE SEQUENCE [LARGE SCALE GENOMIC DNA]</scope>
    <source>
        <strain evidence="2">441</strain>
    </source>
</reference>
<keyword evidence="2" id="KW-1185">Reference proteome</keyword>
<dbReference type="Proteomes" id="UP000054018">
    <property type="component" value="Unassembled WGS sequence"/>
</dbReference>
<reference evidence="1 2" key="1">
    <citation type="submission" date="2014-04" db="EMBL/GenBank/DDBJ databases">
        <authorList>
            <consortium name="DOE Joint Genome Institute"/>
            <person name="Kuo A."/>
            <person name="Kohler A."/>
            <person name="Costa M.D."/>
            <person name="Nagy L.G."/>
            <person name="Floudas D."/>
            <person name="Copeland A."/>
            <person name="Barry K.W."/>
            <person name="Cichocki N."/>
            <person name="Veneault-Fourrey C."/>
            <person name="LaButti K."/>
            <person name="Lindquist E.A."/>
            <person name="Lipzen A."/>
            <person name="Lundell T."/>
            <person name="Morin E."/>
            <person name="Murat C."/>
            <person name="Sun H."/>
            <person name="Tunlid A."/>
            <person name="Henrissat B."/>
            <person name="Grigoriev I.V."/>
            <person name="Hibbett D.S."/>
            <person name="Martin F."/>
            <person name="Nordberg H.P."/>
            <person name="Cantor M.N."/>
            <person name="Hua S.X."/>
        </authorList>
    </citation>
    <scope>NUCLEOTIDE SEQUENCE [LARGE SCALE GENOMIC DNA]</scope>
    <source>
        <strain evidence="1 2">441</strain>
    </source>
</reference>
<accession>A0A0C9XP40</accession>
<name>A0A0C9XP40_9AGAM</name>
<evidence type="ECO:0000313" key="2">
    <source>
        <dbReference type="Proteomes" id="UP000054018"/>
    </source>
</evidence>
<dbReference type="EMBL" id="KN833952">
    <property type="protein sequence ID" value="KIK14150.1"/>
    <property type="molecule type" value="Genomic_DNA"/>
</dbReference>
<gene>
    <name evidence="1" type="ORF">PISMIDRAFT_117493</name>
</gene>
<dbReference type="InterPro" id="IPR041078">
    <property type="entry name" value="Plavaka"/>
</dbReference>
<evidence type="ECO:0000313" key="1">
    <source>
        <dbReference type="EMBL" id="KIK14150.1"/>
    </source>
</evidence>
<dbReference type="OrthoDB" id="3232986at2759"/>
<proteinExistence type="predicted"/>
<dbReference type="STRING" id="765257.A0A0C9XP40"/>
<protein>
    <submittedName>
        <fullName evidence="1">Uncharacterized protein</fullName>
    </submittedName>
</protein>
<dbReference type="Pfam" id="PF18759">
    <property type="entry name" value="Plavaka"/>
    <property type="match status" value="1"/>
</dbReference>
<organism evidence="1 2">
    <name type="scientific">Pisolithus microcarpus 441</name>
    <dbReference type="NCBI Taxonomy" id="765257"/>
    <lineage>
        <taxon>Eukaryota</taxon>
        <taxon>Fungi</taxon>
        <taxon>Dikarya</taxon>
        <taxon>Basidiomycota</taxon>
        <taxon>Agaricomycotina</taxon>
        <taxon>Agaricomycetes</taxon>
        <taxon>Agaricomycetidae</taxon>
        <taxon>Boletales</taxon>
        <taxon>Sclerodermatineae</taxon>
        <taxon>Pisolithaceae</taxon>
        <taxon>Pisolithus</taxon>
    </lineage>
</organism>
<dbReference type="AlphaFoldDB" id="A0A0C9XP40"/>
<sequence length="305" mass="35051">MTYAGHFCQGEQFEGTAIIYSIGDTFLRCFDMDCHAFHHQTNMYYPFANFVDWEMANFLLQLNLSMREVNNYLSLSMMKKMLLSFWTAKELHRHIEDLPKGLCWKVCIVPTCHPTTNPVQLYWHDPLECIEALFNHPFYAGKMDYSPFHVFTAVEQVMRVYSEWMSSDRAWDLQMQVPIGSTLCSVILSSDKINITSVCGGKVAHPLLISLANIRMNVQNKGSSHAFLLTTLMPITEFIYPVTRICSVLEACLFHACLDFILEPLKKAAQFSWMMADPLRNVQFCFTPLVSYIVNTPEVCMLACI</sequence>